<dbReference type="Proteomes" id="UP000694580">
    <property type="component" value="Chromosome 1"/>
</dbReference>
<evidence type="ECO:0000256" key="1">
    <source>
        <dbReference type="ARBA" id="ARBA00004434"/>
    </source>
</evidence>
<dbReference type="PANTHER" id="PTHR16717:SF7">
    <property type="entry name" value="CYTOCHROME C OXIDASE SUBUNIT 8A, MITOCHONDRIAL-LIKE"/>
    <property type="match status" value="1"/>
</dbReference>
<comment type="subcellular location">
    <subcellularLocation>
        <location evidence="1">Mitochondrion inner membrane</location>
        <topology evidence="1">Single-pass membrane protein</topology>
    </subcellularLocation>
</comment>
<evidence type="ECO:0000256" key="3">
    <source>
        <dbReference type="ARBA" id="ARBA00010117"/>
    </source>
</evidence>
<evidence type="ECO:0000256" key="4">
    <source>
        <dbReference type="ARBA" id="ARBA00022692"/>
    </source>
</evidence>
<comment type="similarity">
    <text evidence="3">Belongs to the cytochrome c oxidase VIII family.</text>
</comment>
<organism evidence="11 12">
    <name type="scientific">Denticeps clupeoides</name>
    <name type="common">denticle herring</name>
    <dbReference type="NCBI Taxonomy" id="299321"/>
    <lineage>
        <taxon>Eukaryota</taxon>
        <taxon>Metazoa</taxon>
        <taxon>Chordata</taxon>
        <taxon>Craniata</taxon>
        <taxon>Vertebrata</taxon>
        <taxon>Euteleostomi</taxon>
        <taxon>Actinopterygii</taxon>
        <taxon>Neopterygii</taxon>
        <taxon>Teleostei</taxon>
        <taxon>Clupei</taxon>
        <taxon>Clupeiformes</taxon>
        <taxon>Denticipitoidei</taxon>
        <taxon>Denticipitidae</taxon>
        <taxon>Denticeps</taxon>
    </lineage>
</organism>
<dbReference type="Pfam" id="PF02285">
    <property type="entry name" value="COX8"/>
    <property type="match status" value="1"/>
</dbReference>
<keyword evidence="6" id="KW-0809">Transit peptide</keyword>
<dbReference type="GeneTree" id="ENSGT01150000289884"/>
<evidence type="ECO:0000256" key="10">
    <source>
        <dbReference type="SAM" id="Phobius"/>
    </source>
</evidence>
<evidence type="ECO:0000313" key="12">
    <source>
        <dbReference type="Proteomes" id="UP000694580"/>
    </source>
</evidence>
<feature type="transmembrane region" description="Helical" evidence="10">
    <location>
        <begin position="42"/>
        <end position="61"/>
    </location>
</feature>
<dbReference type="GO" id="GO:0006123">
    <property type="term" value="P:mitochondrial electron transport, cytochrome c to oxygen"/>
    <property type="evidence" value="ECO:0007669"/>
    <property type="project" value="InterPro"/>
</dbReference>
<evidence type="ECO:0000256" key="6">
    <source>
        <dbReference type="ARBA" id="ARBA00022946"/>
    </source>
</evidence>
<dbReference type="PANTHER" id="PTHR16717">
    <property type="entry name" value="CYTOCHROME C OXIDASE POLYPEPTIDE VIII"/>
    <property type="match status" value="1"/>
</dbReference>
<dbReference type="GO" id="GO:0005743">
    <property type="term" value="C:mitochondrial inner membrane"/>
    <property type="evidence" value="ECO:0007669"/>
    <property type="project" value="UniProtKB-SubCell"/>
</dbReference>
<reference evidence="11" key="2">
    <citation type="submission" date="2025-08" db="UniProtKB">
        <authorList>
            <consortium name="Ensembl"/>
        </authorList>
    </citation>
    <scope>IDENTIFICATION</scope>
</reference>
<evidence type="ECO:0000256" key="9">
    <source>
        <dbReference type="ARBA" id="ARBA00023136"/>
    </source>
</evidence>
<keyword evidence="7 10" id="KW-1133">Transmembrane helix</keyword>
<keyword evidence="9 10" id="KW-0472">Membrane</keyword>
<dbReference type="Gene3D" id="4.10.81.10">
    <property type="entry name" value="Cytochrome c oxidase, subunit 8"/>
    <property type="match status" value="1"/>
</dbReference>
<evidence type="ECO:0000256" key="2">
    <source>
        <dbReference type="ARBA" id="ARBA00004673"/>
    </source>
</evidence>
<sequence>MFAILRGHPLTRSPVMAKVALTVQRRNMYCKPPKDRIGAGQTVFTMLVFAFTLLFPAGWIMHHIPYYRSRPPAQP</sequence>
<dbReference type="GO" id="GO:0045277">
    <property type="term" value="C:respiratory chain complex IV"/>
    <property type="evidence" value="ECO:0007669"/>
    <property type="project" value="InterPro"/>
</dbReference>
<dbReference type="InterPro" id="IPR003205">
    <property type="entry name" value="Cyt_c_oxidase_su8"/>
</dbReference>
<name>A0AAY4AS83_9TELE</name>
<dbReference type="Ensembl" id="ENSDCDT00010011724.1">
    <property type="protein sequence ID" value="ENSDCDP00010011205.1"/>
    <property type="gene ID" value="ENSDCDG00010004953.1"/>
</dbReference>
<protein>
    <submittedName>
        <fullName evidence="11">Uncharacterized protein</fullName>
    </submittedName>
</protein>
<keyword evidence="8" id="KW-0496">Mitochondrion</keyword>
<dbReference type="AlphaFoldDB" id="A0AAY4AS83"/>
<keyword evidence="12" id="KW-1185">Reference proteome</keyword>
<comment type="pathway">
    <text evidence="2">Energy metabolism; oxidative phosphorylation.</text>
</comment>
<evidence type="ECO:0000256" key="7">
    <source>
        <dbReference type="ARBA" id="ARBA00022989"/>
    </source>
</evidence>
<evidence type="ECO:0000313" key="11">
    <source>
        <dbReference type="Ensembl" id="ENSDCDP00010011205.1"/>
    </source>
</evidence>
<accession>A0AAY4AS83</accession>
<evidence type="ECO:0000256" key="5">
    <source>
        <dbReference type="ARBA" id="ARBA00022792"/>
    </source>
</evidence>
<reference evidence="11 12" key="1">
    <citation type="submission" date="2020-06" db="EMBL/GenBank/DDBJ databases">
        <authorList>
            <consortium name="Wellcome Sanger Institute Data Sharing"/>
        </authorList>
    </citation>
    <scope>NUCLEOTIDE SEQUENCE [LARGE SCALE GENOMIC DNA]</scope>
</reference>
<evidence type="ECO:0000256" key="8">
    <source>
        <dbReference type="ARBA" id="ARBA00023128"/>
    </source>
</evidence>
<keyword evidence="4 10" id="KW-0812">Transmembrane</keyword>
<dbReference type="SUPFAM" id="SSF81431">
    <property type="entry name" value="Mitochondrial cytochrome c oxidase subunit VIIIb (aka IX)"/>
    <property type="match status" value="1"/>
</dbReference>
<proteinExistence type="inferred from homology"/>
<keyword evidence="5" id="KW-0999">Mitochondrion inner membrane</keyword>
<dbReference type="InterPro" id="IPR036548">
    <property type="entry name" value="Cyt_c_oxidase_su8_sf"/>
</dbReference>
<reference evidence="11" key="3">
    <citation type="submission" date="2025-09" db="UniProtKB">
        <authorList>
            <consortium name="Ensembl"/>
        </authorList>
    </citation>
    <scope>IDENTIFICATION</scope>
</reference>